<reference evidence="2 3" key="1">
    <citation type="submission" date="2023-02" db="EMBL/GenBank/DDBJ databases">
        <title>LHISI_Scaffold_Assembly.</title>
        <authorList>
            <person name="Stuart O.P."/>
            <person name="Cleave R."/>
            <person name="Magrath M.J.L."/>
            <person name="Mikheyev A.S."/>
        </authorList>
    </citation>
    <scope>NUCLEOTIDE SEQUENCE [LARGE SCALE GENOMIC DNA]</scope>
    <source>
        <strain evidence="2">Daus_M_001</strain>
        <tissue evidence="2">Leg muscle</tissue>
    </source>
</reference>
<keyword evidence="3" id="KW-1185">Reference proteome</keyword>
<name>A0ABQ9HJ25_9NEOP</name>
<evidence type="ECO:0000259" key="1">
    <source>
        <dbReference type="Pfam" id="PF21738"/>
    </source>
</evidence>
<gene>
    <name evidence="2" type="ORF">PR048_016197</name>
</gene>
<dbReference type="EMBL" id="JARBHB010000005">
    <property type="protein sequence ID" value="KAJ8884340.1"/>
    <property type="molecule type" value="Genomic_DNA"/>
</dbReference>
<feature type="domain" description="Double jelly roll-like" evidence="1">
    <location>
        <begin position="17"/>
        <end position="99"/>
    </location>
</feature>
<protein>
    <recommendedName>
        <fullName evidence="1">Double jelly roll-like domain-containing protein</fullName>
    </recommendedName>
</protein>
<dbReference type="InterPro" id="IPR049512">
    <property type="entry name" value="DJR-like_dom"/>
</dbReference>
<organism evidence="2 3">
    <name type="scientific">Dryococelus australis</name>
    <dbReference type="NCBI Taxonomy" id="614101"/>
    <lineage>
        <taxon>Eukaryota</taxon>
        <taxon>Metazoa</taxon>
        <taxon>Ecdysozoa</taxon>
        <taxon>Arthropoda</taxon>
        <taxon>Hexapoda</taxon>
        <taxon>Insecta</taxon>
        <taxon>Pterygota</taxon>
        <taxon>Neoptera</taxon>
        <taxon>Polyneoptera</taxon>
        <taxon>Phasmatodea</taxon>
        <taxon>Verophasmatodea</taxon>
        <taxon>Anareolatae</taxon>
        <taxon>Phasmatidae</taxon>
        <taxon>Eurycanthinae</taxon>
        <taxon>Dryococelus</taxon>
    </lineage>
</organism>
<sequence length="746" mass="83471">MKTIKMHLIVKLTLCGYNMNIANVEFLISYDMYTKFQEAYYNKNSSPNLHPKTFKSRGALLCLIRQHNYKLCVDSQIEIIANIPIPANIKAYALIIHDSLSIWFDLVNGCIEYENIKDICEHYLNNCEIYVGGVEQKQILKMVYNGKVIEENPKLMLTWAMMSDMGETDYDDSPPKSPVDIIQQCLRHRGLQRCLRHLVLQQHCSNEVFNDICSIEFCIYACDIDLNAFNSNAFYVNDFEIGISRFIISYQVRVRGQCFGKGENNLCVGGAGEGVVGLEKQRCRQFSRGPTILVLCQPSCCIVVTQNTSSLLSSPATWFVTQQQISQGAAAGRLALQSPSLQQPDFISLRTGLTSTSPPPPPRPFHKLGSTVCPACRGSCSSPSHIKVACTRRQVQRRCLLGIGVGANYKLCCGAGHQAFPPLFWTSSAIRFLCFIPFMVIGLNVSSTARSLETVQVAQGRYIGEGIGHGLFFVRDPSQYSSGVIWEIMENQNQNGRTGNRTWVLPNDSPGNPTTFLTRSQYVIKPPRAAIRTATCSGIDSYKPWTSSCGIACQVASTLVHSLPNSQATTGTPPSPTAFSFSRVISRSVCVLQPYTFPWKVDETVREDEQFTNGNVASELLTRNETLNAVREKRSHRSVTSIPILGIASFSPATPSLRAELQQQDVRREKNWLAARAGEVYREAYSPHELETLKHLDCQMPKRSSDLWVMGFVVPCVCMVIQDDAIYWIVVLIRVRMIVPMFHQLQ</sequence>
<comment type="caution">
    <text evidence="2">The sequence shown here is derived from an EMBL/GenBank/DDBJ whole genome shotgun (WGS) entry which is preliminary data.</text>
</comment>
<dbReference type="Proteomes" id="UP001159363">
    <property type="component" value="Chromosome 4"/>
</dbReference>
<evidence type="ECO:0000313" key="3">
    <source>
        <dbReference type="Proteomes" id="UP001159363"/>
    </source>
</evidence>
<proteinExistence type="predicted"/>
<evidence type="ECO:0000313" key="2">
    <source>
        <dbReference type="EMBL" id="KAJ8884340.1"/>
    </source>
</evidence>
<accession>A0ABQ9HJ25</accession>
<dbReference type="Pfam" id="PF21738">
    <property type="entry name" value="DJR-like_dom"/>
    <property type="match status" value="1"/>
</dbReference>